<reference evidence="1 2" key="1">
    <citation type="journal article" date="2019" name="Sci. Rep.">
        <title>Orb-weaving spider Araneus ventricosus genome elucidates the spidroin gene catalogue.</title>
        <authorList>
            <person name="Kono N."/>
            <person name="Nakamura H."/>
            <person name="Ohtoshi R."/>
            <person name="Moran D.A.P."/>
            <person name="Shinohara A."/>
            <person name="Yoshida Y."/>
            <person name="Fujiwara M."/>
            <person name="Mori M."/>
            <person name="Tomita M."/>
            <person name="Arakawa K."/>
        </authorList>
    </citation>
    <scope>NUCLEOTIDE SEQUENCE [LARGE SCALE GENOMIC DNA]</scope>
</reference>
<dbReference type="Proteomes" id="UP000499080">
    <property type="component" value="Unassembled WGS sequence"/>
</dbReference>
<dbReference type="AlphaFoldDB" id="A0A4Y2K601"/>
<gene>
    <name evidence="1" type="ORF">AVEN_78953_1</name>
</gene>
<proteinExistence type="predicted"/>
<sequence>MFICKRFGWDGSLPDQTSWSGLPSNFSYTPNTCGKKIGPKAVKRKSVPNAVEKKAWGSEAWRRKAWVEVERISASESRNYEIKASCHCVMRKDK</sequence>
<evidence type="ECO:0000313" key="2">
    <source>
        <dbReference type="Proteomes" id="UP000499080"/>
    </source>
</evidence>
<evidence type="ECO:0000313" key="1">
    <source>
        <dbReference type="EMBL" id="GBM97880.1"/>
    </source>
</evidence>
<name>A0A4Y2K601_ARAVE</name>
<accession>A0A4Y2K601</accession>
<dbReference type="EMBL" id="BGPR01193475">
    <property type="protein sequence ID" value="GBM97880.1"/>
    <property type="molecule type" value="Genomic_DNA"/>
</dbReference>
<comment type="caution">
    <text evidence="1">The sequence shown here is derived from an EMBL/GenBank/DDBJ whole genome shotgun (WGS) entry which is preliminary data.</text>
</comment>
<keyword evidence="2" id="KW-1185">Reference proteome</keyword>
<organism evidence="1 2">
    <name type="scientific">Araneus ventricosus</name>
    <name type="common">Orbweaver spider</name>
    <name type="synonym">Epeira ventricosa</name>
    <dbReference type="NCBI Taxonomy" id="182803"/>
    <lineage>
        <taxon>Eukaryota</taxon>
        <taxon>Metazoa</taxon>
        <taxon>Ecdysozoa</taxon>
        <taxon>Arthropoda</taxon>
        <taxon>Chelicerata</taxon>
        <taxon>Arachnida</taxon>
        <taxon>Araneae</taxon>
        <taxon>Araneomorphae</taxon>
        <taxon>Entelegynae</taxon>
        <taxon>Araneoidea</taxon>
        <taxon>Araneidae</taxon>
        <taxon>Araneus</taxon>
    </lineage>
</organism>
<protein>
    <submittedName>
        <fullName evidence="1">Uncharacterized protein</fullName>
    </submittedName>
</protein>